<comment type="caution">
    <text evidence="6">The sequence shown here is derived from an EMBL/GenBank/DDBJ whole genome shotgun (WGS) entry which is preliminary data.</text>
</comment>
<evidence type="ECO:0000313" key="6">
    <source>
        <dbReference type="EMBL" id="KCZ83923.1"/>
    </source>
</evidence>
<dbReference type="Pfam" id="PF00563">
    <property type="entry name" value="EAL"/>
    <property type="match status" value="1"/>
</dbReference>
<dbReference type="Gene3D" id="3.20.20.450">
    <property type="entry name" value="EAL domain"/>
    <property type="match status" value="1"/>
</dbReference>
<dbReference type="SUPFAM" id="SSF55073">
    <property type="entry name" value="Nucleotide cyclase"/>
    <property type="match status" value="1"/>
</dbReference>
<evidence type="ECO:0000259" key="4">
    <source>
        <dbReference type="PROSITE" id="PS50887"/>
    </source>
</evidence>
<dbReference type="PROSITE" id="PS50883">
    <property type="entry name" value="EAL"/>
    <property type="match status" value="1"/>
</dbReference>
<evidence type="ECO:0000259" key="3">
    <source>
        <dbReference type="PROSITE" id="PS50883"/>
    </source>
</evidence>
<feature type="transmembrane region" description="Helical" evidence="1">
    <location>
        <begin position="41"/>
        <end position="62"/>
    </location>
</feature>
<dbReference type="InterPro" id="IPR029787">
    <property type="entry name" value="Nucleotide_cyclase"/>
</dbReference>
<accession>A0A059F767</accession>
<dbReference type="InterPro" id="IPR000160">
    <property type="entry name" value="GGDEF_dom"/>
</dbReference>
<dbReference type="SMART" id="SM00052">
    <property type="entry name" value="EAL"/>
    <property type="match status" value="1"/>
</dbReference>
<dbReference type="InterPro" id="IPR052155">
    <property type="entry name" value="Biofilm_reg_signaling"/>
</dbReference>
<dbReference type="PANTHER" id="PTHR44757">
    <property type="entry name" value="DIGUANYLATE CYCLASE DGCP"/>
    <property type="match status" value="1"/>
</dbReference>
<evidence type="ECO:0000256" key="1">
    <source>
        <dbReference type="PROSITE-ProRule" id="PRU00244"/>
    </source>
</evidence>
<feature type="transmembrane region" description="Helical" evidence="1">
    <location>
        <begin position="241"/>
        <end position="263"/>
    </location>
</feature>
<dbReference type="PROSITE" id="PS50924">
    <property type="entry name" value="MHYT"/>
    <property type="match status" value="1"/>
</dbReference>
<keyword evidence="7" id="KW-1185">Reference proteome</keyword>
<dbReference type="CDD" id="cd01948">
    <property type="entry name" value="EAL"/>
    <property type="match status" value="1"/>
</dbReference>
<dbReference type="PROSITE" id="PS50887">
    <property type="entry name" value="GGDEF"/>
    <property type="match status" value="1"/>
</dbReference>
<sequence>MLEPCLMTTYHGSLSVLSGHEGIHPAGRDGLFEHHIWHHDLGLVFLAALICLAGSWVTLQLFRRAAGVSGAQRVGWHILTAVAAGAAIWCTHFIAMLGFDPGVPFSFDPILTILSLIVAMIGAAAGFSFATARMKFAPLLGGAIVGLGTAAMHYTGMMGYSVQGIVTWNMPLLALSIIFSVFLSASAVHLMLRAANTRKQIIAAAFLVAAIVMLHFTGMAASHFEPLGVVLAEPMQDAVKALAFAIAGVGFLIIGAGVASYLIDARVRSESYEQLRHMAVTDSLTGLPNRVSFTGRLDHEIDTAKARGLKVALIGIDLDRFKEINDLRGHGAGDDVLRTLAARMRALLREGEFVARLGGDEFAAVKRMQNGADVSDFLVRLEAALYEPIALDEFHVTPGASLGVSIYPDDATDKNALLGNADLAMYRAKSTPGTNVAFYDPSMDEVVRKRKNLANDLRQAFDRDELDLHFQVQKSVSTGDIRGYEALVRWKHPEHGDISPEVFIPIAEEYGLILQLGEWVLRKACARAASWLPPYKVAVNVSPLQFAHADLPKVILEILVETGLAANRLEIELTETAIFADKERSLHMLRQIKGMGVTIALDDFGTGYSSLDTLRAFPFDKIKLDKSFIDHVDSNEQTAAMVRAVLALGRSLKIPVLAEGIENSGQLAMLTFEGCDEAQGFLLGRPMSIDRIVSAGHLSLKPVMSQTEPVEDRRKPIEDNVPEKPGKAAAS</sequence>
<dbReference type="Pfam" id="PF00990">
    <property type="entry name" value="GGDEF"/>
    <property type="match status" value="1"/>
</dbReference>
<keyword evidence="1" id="KW-0812">Transmembrane</keyword>
<organism evidence="6 7">
    <name type="scientific">Hyphomonas hirschiana VP5</name>
    <dbReference type="NCBI Taxonomy" id="1280951"/>
    <lineage>
        <taxon>Bacteria</taxon>
        <taxon>Pseudomonadati</taxon>
        <taxon>Pseudomonadota</taxon>
        <taxon>Alphaproteobacteria</taxon>
        <taxon>Hyphomonadales</taxon>
        <taxon>Hyphomonadaceae</taxon>
        <taxon>Hyphomonas</taxon>
    </lineage>
</organism>
<dbReference type="SUPFAM" id="SSF141868">
    <property type="entry name" value="EAL domain-like"/>
    <property type="match status" value="1"/>
</dbReference>
<feature type="compositionally biased region" description="Basic and acidic residues" evidence="2">
    <location>
        <begin position="710"/>
        <end position="731"/>
    </location>
</feature>
<dbReference type="PATRIC" id="fig|1280951.3.peg.3523"/>
<reference evidence="6 7" key="1">
    <citation type="submission" date="2013-04" db="EMBL/GenBank/DDBJ databases">
        <title>Hyphomonas hirschiana VP5 Genome Sequencing.</title>
        <authorList>
            <person name="Lai Q."/>
            <person name="Shao Z."/>
        </authorList>
    </citation>
    <scope>NUCLEOTIDE SEQUENCE [LARGE SCALE GENOMIC DNA]</scope>
    <source>
        <strain evidence="6 7">VP5</strain>
    </source>
</reference>
<feature type="domain" description="EAL" evidence="3">
    <location>
        <begin position="450"/>
        <end position="700"/>
    </location>
</feature>
<feature type="domain" description="GGDEF" evidence="4">
    <location>
        <begin position="309"/>
        <end position="441"/>
    </location>
</feature>
<evidence type="ECO:0000256" key="2">
    <source>
        <dbReference type="SAM" id="MobiDB-lite"/>
    </source>
</evidence>
<proteinExistence type="predicted"/>
<dbReference type="InterPro" id="IPR035919">
    <property type="entry name" value="EAL_sf"/>
</dbReference>
<dbReference type="GO" id="GO:0016020">
    <property type="term" value="C:membrane"/>
    <property type="evidence" value="ECO:0007669"/>
    <property type="project" value="UniProtKB-UniRule"/>
</dbReference>
<name>A0A059F767_9PROT</name>
<evidence type="ECO:0000313" key="7">
    <source>
        <dbReference type="Proteomes" id="UP000025061"/>
    </source>
</evidence>
<feature type="transmembrane region" description="Helical" evidence="1">
    <location>
        <begin position="110"/>
        <end position="132"/>
    </location>
</feature>
<feature type="domain" description="MHYT" evidence="5">
    <location>
        <begin position="39"/>
        <end position="225"/>
    </location>
</feature>
<dbReference type="InterPro" id="IPR005330">
    <property type="entry name" value="MHYT_dom"/>
</dbReference>
<feature type="transmembrane region" description="Helical" evidence="1">
    <location>
        <begin position="172"/>
        <end position="192"/>
    </location>
</feature>
<feature type="transmembrane region" description="Helical" evidence="1">
    <location>
        <begin position="74"/>
        <end position="98"/>
    </location>
</feature>
<dbReference type="SMART" id="SM00267">
    <property type="entry name" value="GGDEF"/>
    <property type="match status" value="1"/>
</dbReference>
<dbReference type="PANTHER" id="PTHR44757:SF2">
    <property type="entry name" value="BIOFILM ARCHITECTURE MAINTENANCE PROTEIN MBAA"/>
    <property type="match status" value="1"/>
</dbReference>
<dbReference type="AlphaFoldDB" id="A0A059F767"/>
<dbReference type="EMBL" id="ARYI01000026">
    <property type="protein sequence ID" value="KCZ83923.1"/>
    <property type="molecule type" value="Genomic_DNA"/>
</dbReference>
<dbReference type="Gene3D" id="3.30.70.270">
    <property type="match status" value="1"/>
</dbReference>
<keyword evidence="1" id="KW-0472">Membrane</keyword>
<evidence type="ECO:0000259" key="5">
    <source>
        <dbReference type="PROSITE" id="PS50924"/>
    </source>
</evidence>
<dbReference type="NCBIfam" id="TIGR00254">
    <property type="entry name" value="GGDEF"/>
    <property type="match status" value="1"/>
</dbReference>
<keyword evidence="1" id="KW-1133">Transmembrane helix</keyword>
<feature type="region of interest" description="Disordered" evidence="2">
    <location>
        <begin position="703"/>
        <end position="731"/>
    </location>
</feature>
<dbReference type="Proteomes" id="UP000025061">
    <property type="component" value="Unassembled WGS sequence"/>
</dbReference>
<dbReference type="Pfam" id="PF03707">
    <property type="entry name" value="MHYT"/>
    <property type="match status" value="2"/>
</dbReference>
<feature type="transmembrane region" description="Helical" evidence="1">
    <location>
        <begin position="139"/>
        <end position="160"/>
    </location>
</feature>
<dbReference type="InterPro" id="IPR001633">
    <property type="entry name" value="EAL_dom"/>
</dbReference>
<gene>
    <name evidence="6" type="ORF">HHI_17503</name>
</gene>
<dbReference type="CDD" id="cd01949">
    <property type="entry name" value="GGDEF"/>
    <property type="match status" value="1"/>
</dbReference>
<protein>
    <submittedName>
        <fullName evidence="6">Signaling protein N terminal repeat/GGDEF/EAL domain-containing protein</fullName>
    </submittedName>
</protein>
<dbReference type="InterPro" id="IPR043128">
    <property type="entry name" value="Rev_trsase/Diguanyl_cyclase"/>
</dbReference>
<feature type="transmembrane region" description="Helical" evidence="1">
    <location>
        <begin position="201"/>
        <end position="221"/>
    </location>
</feature>